<evidence type="ECO:0000313" key="2">
    <source>
        <dbReference type="Proteomes" id="UP001595191"/>
    </source>
</evidence>
<evidence type="ECO:0000313" key="1">
    <source>
        <dbReference type="EMBL" id="MFH6603961.1"/>
    </source>
</evidence>
<gene>
    <name evidence="1" type="ORF">ACEZ3G_10775</name>
</gene>
<keyword evidence="1" id="KW-0378">Hydrolase</keyword>
<dbReference type="Proteomes" id="UP001595191">
    <property type="component" value="Unassembled WGS sequence"/>
</dbReference>
<reference evidence="1" key="1">
    <citation type="submission" date="2024-09" db="EMBL/GenBank/DDBJ databases">
        <authorList>
            <person name="Liu J."/>
        </authorList>
    </citation>
    <scope>NUCLEOTIDE SEQUENCE</scope>
    <source>
        <strain evidence="1">NBU2967</strain>
    </source>
</reference>
<protein>
    <submittedName>
        <fullName evidence="1">Alpha/beta hydrolase</fullName>
    </submittedName>
</protein>
<dbReference type="EMBL" id="JBHFPV010000002">
    <property type="protein sequence ID" value="MFH6603961.1"/>
    <property type="molecule type" value="Genomic_DNA"/>
</dbReference>
<keyword evidence="2" id="KW-1185">Reference proteome</keyword>
<name>A0ACC7LL54_9FLAO</name>
<comment type="caution">
    <text evidence="1">The sequence shown here is derived from an EMBL/GenBank/DDBJ whole genome shotgun (WGS) entry which is preliminary data.</text>
</comment>
<organism evidence="1 2">
    <name type="scientific">Meishania litoralis</name>
    <dbReference type="NCBI Taxonomy" id="3434685"/>
    <lineage>
        <taxon>Bacteria</taxon>
        <taxon>Pseudomonadati</taxon>
        <taxon>Bacteroidota</taxon>
        <taxon>Flavobacteriia</taxon>
        <taxon>Flavobacteriales</taxon>
        <taxon>Flavobacteriaceae</taxon>
        <taxon>Meishania</taxon>
    </lineage>
</organism>
<sequence>MKNSILLFFGILLTTNLGIAQFPEGKVVVKKLYSELLENPGGENPTRRLTIYLPPGYDENEQSYPVIYYLHGFTWSDSLMVSEDKFDKLLDKAIALKKIKPVIVVMPDQHTLYRGSWYTNSELTGKWADFTGKDLVAFIDKNFRTIANKDGRGVAGHSMGGQGALKMGMLFPDVFSTVYALSPATLGITESLGIHGSAYRRINEITPEQVVTGWNEFEANVIVAMGRAYSPNLDNPPYFADFPYEYINDEIVVNHKILEIWQNKSAIGMVDDYIGNLKKLKALKLDWGRNEEHELIPVTCELFSKKLENLGINHYAEEYIGTHGNKLWTDDGRALNDMLPFFDTYLKSSEEN</sequence>
<accession>A0ACC7LL54</accession>
<proteinExistence type="predicted"/>